<dbReference type="InterPro" id="IPR029035">
    <property type="entry name" value="DHS-like_NAD/FAD-binding_dom"/>
</dbReference>
<accession>V8QQL4</accession>
<evidence type="ECO:0000256" key="3">
    <source>
        <dbReference type="RuleBase" id="RU362132"/>
    </source>
</evidence>
<dbReference type="SUPFAM" id="SSF52518">
    <property type="entry name" value="Thiamin diphosphate-binding fold (THDP-binding)"/>
    <property type="match status" value="2"/>
</dbReference>
<dbReference type="AlphaFoldDB" id="V8QQL4"/>
<evidence type="ECO:0000313" key="7">
    <source>
        <dbReference type="EMBL" id="ETF01585.1"/>
    </source>
</evidence>
<dbReference type="PANTHER" id="PTHR18968:SF167">
    <property type="entry name" value="ACETOLACTATE SYNTHASE LARGE SUBUNIT ILVB2-RELATED"/>
    <property type="match status" value="1"/>
</dbReference>
<dbReference type="GO" id="GO:0003984">
    <property type="term" value="F:acetolactate synthase activity"/>
    <property type="evidence" value="ECO:0007669"/>
    <property type="project" value="TreeGrafter"/>
</dbReference>
<dbReference type="STRING" id="1424334.W822_12280"/>
<dbReference type="RefSeq" id="WP_024005422.1">
    <property type="nucleotide sequence ID" value="NZ_KI650980.1"/>
</dbReference>
<dbReference type="PANTHER" id="PTHR18968">
    <property type="entry name" value="THIAMINE PYROPHOSPHATE ENZYMES"/>
    <property type="match status" value="1"/>
</dbReference>
<dbReference type="GO" id="GO:0005948">
    <property type="term" value="C:acetolactate synthase complex"/>
    <property type="evidence" value="ECO:0007669"/>
    <property type="project" value="TreeGrafter"/>
</dbReference>
<dbReference type="Pfam" id="PF02775">
    <property type="entry name" value="TPP_enzyme_C"/>
    <property type="match status" value="1"/>
</dbReference>
<dbReference type="Gene3D" id="3.40.50.970">
    <property type="match status" value="2"/>
</dbReference>
<dbReference type="CDD" id="cd07035">
    <property type="entry name" value="TPP_PYR_POX_like"/>
    <property type="match status" value="1"/>
</dbReference>
<dbReference type="SUPFAM" id="SSF52467">
    <property type="entry name" value="DHS-like NAD/FAD-binding domain"/>
    <property type="match status" value="1"/>
</dbReference>
<evidence type="ECO:0000259" key="6">
    <source>
        <dbReference type="Pfam" id="PF02776"/>
    </source>
</evidence>
<dbReference type="PATRIC" id="fig|1424334.3.peg.2471"/>
<dbReference type="OrthoDB" id="2254214at2"/>
<dbReference type="GO" id="GO:0009099">
    <property type="term" value="P:L-valine biosynthetic process"/>
    <property type="evidence" value="ECO:0007669"/>
    <property type="project" value="TreeGrafter"/>
</dbReference>
<evidence type="ECO:0000256" key="1">
    <source>
        <dbReference type="ARBA" id="ARBA00007812"/>
    </source>
</evidence>
<feature type="domain" description="Thiamine pyrophosphate enzyme TPP-binding" evidence="5">
    <location>
        <begin position="388"/>
        <end position="529"/>
    </location>
</feature>
<dbReference type="GO" id="GO:0000287">
    <property type="term" value="F:magnesium ion binding"/>
    <property type="evidence" value="ECO:0007669"/>
    <property type="project" value="InterPro"/>
</dbReference>
<dbReference type="InterPro" id="IPR045229">
    <property type="entry name" value="TPP_enz"/>
</dbReference>
<comment type="caution">
    <text evidence="7">The sequence shown here is derived from an EMBL/GenBank/DDBJ whole genome shotgun (WGS) entry which is preliminary data.</text>
</comment>
<dbReference type="GO" id="GO:0050660">
    <property type="term" value="F:flavin adenine dinucleotide binding"/>
    <property type="evidence" value="ECO:0007669"/>
    <property type="project" value="TreeGrafter"/>
</dbReference>
<gene>
    <name evidence="7" type="ORF">W822_12280</name>
</gene>
<dbReference type="GO" id="GO:0009097">
    <property type="term" value="P:isoleucine biosynthetic process"/>
    <property type="evidence" value="ECO:0007669"/>
    <property type="project" value="TreeGrafter"/>
</dbReference>
<sequence length="548" mass="59052">MTKKDQADDDLLKGTAAEIMLKVLVEGGVKDIFALPGIQNDDLFDALYKTTGLRTIHTRHEQGAAYMAAGYAMTSGQPGTYAVVPGPGFLNTTAALSTAYGCCAPVLALVGQIKSSLMGRMTGQLHEIPDQLSVMQQFTRWTAQIKAPSQAACIAADALFELTKKPSRPVGLECPMDVWGKEGVARRPAMREHECDAVDFDAVKRAAEILGSAKSPLIVVGGGAQDASAEVRELSTMLHAPVTANRMGQGVVSARDPLWVDAVTGHILWGKADVVLAIGTRLQLQLMTWGVDDKLKVIRIDADPDQLERIHAPTVGLVGDAKTILRELIESIPAVNNTHSQSKEIELARASGQKKLQTLAPQIEYLKAIRNALPDEGIFVDDLTQISYVSRAAFPVYHPRTYISPGYQGTLGWGTSAAIGAQVACPDVPVVSVIGDGGFMFGVQEMATAVQHNIPFITILANDNSYGNVMRIQDNKYGGRRIGSELRNPDFKKLTDSFGAHYLFAKTPGELQHALKKAININGPVVIEVPVSSMPDPWKVLQYSSSRS</sequence>
<dbReference type="PROSITE" id="PS00187">
    <property type="entry name" value="TPP_ENZYMES"/>
    <property type="match status" value="1"/>
</dbReference>
<dbReference type="Pfam" id="PF02776">
    <property type="entry name" value="TPP_enzyme_N"/>
    <property type="match status" value="1"/>
</dbReference>
<dbReference type="Proteomes" id="UP000018733">
    <property type="component" value="Unassembled WGS sequence"/>
</dbReference>
<keyword evidence="8" id="KW-1185">Reference proteome</keyword>
<dbReference type="Gene3D" id="3.40.50.1220">
    <property type="entry name" value="TPP-binding domain"/>
    <property type="match status" value="1"/>
</dbReference>
<organism evidence="7 8">
    <name type="scientific">Advenella kashmirensis W13003</name>
    <dbReference type="NCBI Taxonomy" id="1424334"/>
    <lineage>
        <taxon>Bacteria</taxon>
        <taxon>Pseudomonadati</taxon>
        <taxon>Pseudomonadota</taxon>
        <taxon>Betaproteobacteria</taxon>
        <taxon>Burkholderiales</taxon>
        <taxon>Alcaligenaceae</taxon>
    </lineage>
</organism>
<dbReference type="EMBL" id="AYXT01000010">
    <property type="protein sequence ID" value="ETF01585.1"/>
    <property type="molecule type" value="Genomic_DNA"/>
</dbReference>
<comment type="similarity">
    <text evidence="1 3">Belongs to the TPP enzyme family.</text>
</comment>
<dbReference type="HOGENOM" id="CLU_013748_3_1_4"/>
<protein>
    <submittedName>
        <fullName evidence="7">Acetolactate synthase</fullName>
    </submittedName>
</protein>
<name>V8QQL4_9BURK</name>
<dbReference type="NCBIfam" id="NF006122">
    <property type="entry name" value="PRK08266.1"/>
    <property type="match status" value="1"/>
</dbReference>
<evidence type="ECO:0000259" key="4">
    <source>
        <dbReference type="Pfam" id="PF00205"/>
    </source>
</evidence>
<evidence type="ECO:0000259" key="5">
    <source>
        <dbReference type="Pfam" id="PF02775"/>
    </source>
</evidence>
<evidence type="ECO:0000313" key="8">
    <source>
        <dbReference type="Proteomes" id="UP000018733"/>
    </source>
</evidence>
<feature type="domain" description="Thiamine pyrophosphate enzyme N-terminal TPP-binding" evidence="6">
    <location>
        <begin position="15"/>
        <end position="133"/>
    </location>
</feature>
<reference evidence="7 8" key="1">
    <citation type="journal article" date="2014" name="Genome Announc.">
        <title>Draft Genome Sequence of Advenella kashmirensis Strain W13003, a Polycyclic Aromatic Hydrocarbon-Degrading Bacterium.</title>
        <authorList>
            <person name="Wang X."/>
            <person name="Jin D."/>
            <person name="Zhou L."/>
            <person name="Wu L."/>
            <person name="An W."/>
            <person name="Zhao L."/>
        </authorList>
    </citation>
    <scope>NUCLEOTIDE SEQUENCE [LARGE SCALE GENOMIC DNA]</scope>
    <source>
        <strain evidence="7 8">W13003</strain>
    </source>
</reference>
<dbReference type="InterPro" id="IPR011766">
    <property type="entry name" value="TPP_enzyme_TPP-bd"/>
</dbReference>
<dbReference type="eggNOG" id="COG0028">
    <property type="taxonomic scope" value="Bacteria"/>
</dbReference>
<keyword evidence="2 3" id="KW-0786">Thiamine pyrophosphate</keyword>
<dbReference type="InterPro" id="IPR029061">
    <property type="entry name" value="THDP-binding"/>
</dbReference>
<evidence type="ECO:0000256" key="2">
    <source>
        <dbReference type="ARBA" id="ARBA00023052"/>
    </source>
</evidence>
<dbReference type="InterPro" id="IPR000399">
    <property type="entry name" value="TPP-bd_CS"/>
</dbReference>
<proteinExistence type="inferred from homology"/>
<dbReference type="CDD" id="cd00568">
    <property type="entry name" value="TPP_enzymes"/>
    <property type="match status" value="1"/>
</dbReference>
<dbReference type="InterPro" id="IPR012000">
    <property type="entry name" value="Thiamin_PyroP_enz_cen_dom"/>
</dbReference>
<dbReference type="Pfam" id="PF00205">
    <property type="entry name" value="TPP_enzyme_M"/>
    <property type="match status" value="1"/>
</dbReference>
<feature type="domain" description="Thiamine pyrophosphate enzyme central" evidence="4">
    <location>
        <begin position="203"/>
        <end position="328"/>
    </location>
</feature>
<dbReference type="InterPro" id="IPR012001">
    <property type="entry name" value="Thiamin_PyroP_enz_TPP-bd_dom"/>
</dbReference>
<dbReference type="GO" id="GO:0030976">
    <property type="term" value="F:thiamine pyrophosphate binding"/>
    <property type="evidence" value="ECO:0007669"/>
    <property type="project" value="InterPro"/>
</dbReference>